<feature type="chain" id="PRO_5020664989" evidence="1">
    <location>
        <begin position="27"/>
        <end position="211"/>
    </location>
</feature>
<dbReference type="Proteomes" id="UP000294513">
    <property type="component" value="Unassembled WGS sequence"/>
</dbReference>
<evidence type="ECO:0000256" key="1">
    <source>
        <dbReference type="SAM" id="SignalP"/>
    </source>
</evidence>
<gene>
    <name evidence="2" type="ORF">E1298_09495</name>
</gene>
<keyword evidence="3" id="KW-1185">Reference proteome</keyword>
<protein>
    <submittedName>
        <fullName evidence="2">Uncharacterized protein</fullName>
    </submittedName>
</protein>
<accession>A0A4R5C4T9</accession>
<keyword evidence="1" id="KW-0732">Signal</keyword>
<dbReference type="RefSeq" id="WP_131891263.1">
    <property type="nucleotide sequence ID" value="NZ_SMKU01000031.1"/>
</dbReference>
<evidence type="ECO:0000313" key="3">
    <source>
        <dbReference type="Proteomes" id="UP000294513"/>
    </source>
</evidence>
<evidence type="ECO:0000313" key="2">
    <source>
        <dbReference type="EMBL" id="TDD93446.1"/>
    </source>
</evidence>
<reference evidence="2 3" key="1">
    <citation type="submission" date="2019-03" db="EMBL/GenBank/DDBJ databases">
        <title>Draft genome sequences of novel Actinobacteria.</title>
        <authorList>
            <person name="Sahin N."/>
            <person name="Ay H."/>
            <person name="Saygin H."/>
        </authorList>
    </citation>
    <scope>NUCLEOTIDE SEQUENCE [LARGE SCALE GENOMIC DNA]</scope>
    <source>
        <strain evidence="2 3">H3C3</strain>
    </source>
</reference>
<name>A0A4R5C4T9_9ACTN</name>
<dbReference type="OrthoDB" id="3682611at2"/>
<dbReference type="EMBL" id="SMKU01000031">
    <property type="protein sequence ID" value="TDD93446.1"/>
    <property type="molecule type" value="Genomic_DNA"/>
</dbReference>
<comment type="caution">
    <text evidence="2">The sequence shown here is derived from an EMBL/GenBank/DDBJ whole genome shotgun (WGS) entry which is preliminary data.</text>
</comment>
<organism evidence="2 3">
    <name type="scientific">Actinomadura rubrisoli</name>
    <dbReference type="NCBI Taxonomy" id="2530368"/>
    <lineage>
        <taxon>Bacteria</taxon>
        <taxon>Bacillati</taxon>
        <taxon>Actinomycetota</taxon>
        <taxon>Actinomycetes</taxon>
        <taxon>Streptosporangiales</taxon>
        <taxon>Thermomonosporaceae</taxon>
        <taxon>Actinomadura</taxon>
    </lineage>
</organism>
<feature type="signal peptide" evidence="1">
    <location>
        <begin position="1"/>
        <end position="26"/>
    </location>
</feature>
<dbReference type="AlphaFoldDB" id="A0A4R5C4T9"/>
<sequence length="211" mass="22387">MSLRTFITAGAAAVGLLMGTAAVADATTTATYDFGYESGFEGWVAQTDETTGTQDCPVRHNSTIVHSTDKARTGTHSLDFQTNGVSDCGLVYVQRQFQVGTTSPVQLDLSFWLWSPDTTGGGTGGKNRALAYSGADCVTDPEGPVGGNWQGFTDLGYTGHEGGPGWYQYSYRATVTPDSSGRICVAQAVMIASTYTIFKSYYLDDTTVTVS</sequence>
<proteinExistence type="predicted"/>